<feature type="region of interest" description="Disordered" evidence="1">
    <location>
        <begin position="1"/>
        <end position="37"/>
    </location>
</feature>
<keyword evidence="3" id="KW-1185">Reference proteome</keyword>
<reference evidence="2 3" key="1">
    <citation type="submission" date="2022-07" db="EMBL/GenBank/DDBJ databases">
        <title>Genome-wide signatures of adaptation to extreme environments.</title>
        <authorList>
            <person name="Cho C.H."/>
            <person name="Yoon H.S."/>
        </authorList>
    </citation>
    <scope>NUCLEOTIDE SEQUENCE [LARGE SCALE GENOMIC DNA]</scope>
    <source>
        <strain evidence="2 3">108.79 E11</strain>
    </source>
</reference>
<feature type="region of interest" description="Disordered" evidence="1">
    <location>
        <begin position="119"/>
        <end position="151"/>
    </location>
</feature>
<dbReference type="AlphaFoldDB" id="A0AAV9IES3"/>
<dbReference type="Proteomes" id="UP001300502">
    <property type="component" value="Unassembled WGS sequence"/>
</dbReference>
<evidence type="ECO:0000313" key="2">
    <source>
        <dbReference type="EMBL" id="KAK4525748.1"/>
    </source>
</evidence>
<evidence type="ECO:0000313" key="3">
    <source>
        <dbReference type="Proteomes" id="UP001300502"/>
    </source>
</evidence>
<proteinExistence type="predicted"/>
<feature type="compositionally biased region" description="Low complexity" evidence="1">
    <location>
        <begin position="19"/>
        <end position="35"/>
    </location>
</feature>
<sequence length="151" mass="17080">MQFQTSDEHARNNPNNCFVPSPLSRESVSSSEPCPDQGLISSNSRVIHTSPRIFRIWSGNYTSRHELLFFPNDDLDTYSEEEEEEADPCVLEEESLTEDEETWQVGESEVDKQSVIIPSYPQNCSDRNTPDWESSAVSEDPCGDNAGNMEK</sequence>
<organism evidence="2 3">
    <name type="scientific">Galdieria yellowstonensis</name>
    <dbReference type="NCBI Taxonomy" id="3028027"/>
    <lineage>
        <taxon>Eukaryota</taxon>
        <taxon>Rhodophyta</taxon>
        <taxon>Bangiophyceae</taxon>
        <taxon>Galdieriales</taxon>
        <taxon>Galdieriaceae</taxon>
        <taxon>Galdieria</taxon>
    </lineage>
</organism>
<name>A0AAV9IES3_9RHOD</name>
<protein>
    <submittedName>
        <fullName evidence="2">Uncharacterized protein</fullName>
    </submittedName>
</protein>
<accession>A0AAV9IES3</accession>
<feature type="compositionally biased region" description="Polar residues" evidence="1">
    <location>
        <begin position="120"/>
        <end position="137"/>
    </location>
</feature>
<dbReference type="EMBL" id="JANCYU010000033">
    <property type="protein sequence ID" value="KAK4525748.1"/>
    <property type="molecule type" value="Genomic_DNA"/>
</dbReference>
<evidence type="ECO:0000256" key="1">
    <source>
        <dbReference type="SAM" id="MobiDB-lite"/>
    </source>
</evidence>
<comment type="caution">
    <text evidence="2">The sequence shown here is derived from an EMBL/GenBank/DDBJ whole genome shotgun (WGS) entry which is preliminary data.</text>
</comment>
<gene>
    <name evidence="2" type="ORF">GAYE_SCF16G3657</name>
</gene>
<feature type="compositionally biased region" description="Basic and acidic residues" evidence="1">
    <location>
        <begin position="1"/>
        <end position="11"/>
    </location>
</feature>